<evidence type="ECO:0000313" key="2">
    <source>
        <dbReference type="EMBL" id="MBI3126564.1"/>
    </source>
</evidence>
<sequence length="115" mass="12704">MKAEPVLAKLNDLRKDAQGEESVEEAALHHAFCYVSYQAGPFAEFVEKEKPPAAKKNTPPGERAREYLEALKRLRDEAAGDASDMEFIALDRAAGFISRTLGDFQAYLDEAGEGR</sequence>
<evidence type="ECO:0000259" key="1">
    <source>
        <dbReference type="Pfam" id="PF19967"/>
    </source>
</evidence>
<organism evidence="2 3">
    <name type="scientific">Tectimicrobiota bacterium</name>
    <dbReference type="NCBI Taxonomy" id="2528274"/>
    <lineage>
        <taxon>Bacteria</taxon>
        <taxon>Pseudomonadati</taxon>
        <taxon>Nitrospinota/Tectimicrobiota group</taxon>
        <taxon>Candidatus Tectimicrobiota</taxon>
    </lineage>
</organism>
<dbReference type="EMBL" id="JACPUR010000004">
    <property type="protein sequence ID" value="MBI3126564.1"/>
    <property type="molecule type" value="Genomic_DNA"/>
</dbReference>
<comment type="caution">
    <text evidence="2">The sequence shown here is derived from an EMBL/GenBank/DDBJ whole genome shotgun (WGS) entry which is preliminary data.</text>
</comment>
<protein>
    <recommendedName>
        <fullName evidence="1">vWA-MoxR associated protein middle region 5 domain-containing protein</fullName>
    </recommendedName>
</protein>
<dbReference type="Proteomes" id="UP000782312">
    <property type="component" value="Unassembled WGS sequence"/>
</dbReference>
<reference evidence="2" key="1">
    <citation type="submission" date="2020-07" db="EMBL/GenBank/DDBJ databases">
        <title>Huge and variable diversity of episymbiotic CPR bacteria and DPANN archaea in groundwater ecosystems.</title>
        <authorList>
            <person name="He C.Y."/>
            <person name="Keren R."/>
            <person name="Whittaker M."/>
            <person name="Farag I.F."/>
            <person name="Doudna J."/>
            <person name="Cate J.H.D."/>
            <person name="Banfield J.F."/>
        </authorList>
    </citation>
    <scope>NUCLEOTIDE SEQUENCE</scope>
    <source>
        <strain evidence="2">NC_groundwater_763_Ag_S-0.2um_68_21</strain>
    </source>
</reference>
<dbReference type="AlphaFoldDB" id="A0A932MKY3"/>
<gene>
    <name evidence="2" type="ORF">HYZ11_03055</name>
</gene>
<proteinExistence type="predicted"/>
<feature type="domain" description="vWA-MoxR associated protein middle region 5" evidence="1">
    <location>
        <begin position="1"/>
        <end position="109"/>
    </location>
</feature>
<evidence type="ECO:0000313" key="3">
    <source>
        <dbReference type="Proteomes" id="UP000782312"/>
    </source>
</evidence>
<name>A0A932MKY3_UNCTE</name>
<dbReference type="Pfam" id="PF19967">
    <property type="entry name" value="VMAP-M5"/>
    <property type="match status" value="1"/>
</dbReference>
<accession>A0A932MKY3</accession>
<dbReference type="InterPro" id="IPR045451">
    <property type="entry name" value="VMAP-M5"/>
</dbReference>